<proteinExistence type="predicted"/>
<dbReference type="AlphaFoldDB" id="A0AAV8WQZ1"/>
<dbReference type="PANTHER" id="PTHR19303">
    <property type="entry name" value="TRANSPOSON"/>
    <property type="match status" value="1"/>
</dbReference>
<dbReference type="InterPro" id="IPR050863">
    <property type="entry name" value="CenT-Element_Derived"/>
</dbReference>
<dbReference type="EMBL" id="JANEYF010005296">
    <property type="protein sequence ID" value="KAJ8928710.1"/>
    <property type="molecule type" value="Genomic_DNA"/>
</dbReference>
<protein>
    <recommendedName>
        <fullName evidence="6">Transposase</fullName>
    </recommendedName>
</protein>
<name>A0AAV8WQZ1_9CUCU</name>
<feature type="compositionally biased region" description="Polar residues" evidence="1">
    <location>
        <begin position="466"/>
        <end position="507"/>
    </location>
</feature>
<evidence type="ECO:0000313" key="5">
    <source>
        <dbReference type="Proteomes" id="UP001162156"/>
    </source>
</evidence>
<sequence length="641" mass="71591">MTALHLFSLDSISMPRSKEKKKRPGLSKVNVERAVQEVLNTNLSIRAAAKQFGIAKSALARHIKNFSSGQNQFVYNPNYQVKKVFNETEESELVNYIKMAAKMHYGLNLANVKKLAYEYAITNKKKYPIQWDEKKKAGDNWLRCFRNRHSASLSLRKPEGTSLARSTSFNKETVAAFFKAYKSALAKGKFEPSRIYNVDETGITTVQQPPKILAPKGVKQIGGMTSAERGVLVTMICWINAAGNTVPPLFVFPWANFKNHMLKGAPVGAIGAANKSGWSNADVFFKYLQHFISHVKPTIEDKVILLLDNHESHVSIPTIDLAKRSGVILVTFHPHTSHRMQPLDVCVYGPFKTYYSSAVSNWMNTPGNAGKPITIYDVAELANTAYLKAFTPSNITKGFQVSGLYPLNSDIFGEQDFLPSNVTDRTDPSLSKASSQIKPLSSNETSVITAAVSPQTMSPSLNVSLSELENQPSSSDITMPPRSSDNSMTKTENTPLTSIGGMTSQNRLPRERERLQEDVKKGKARILTDTPEINEIQKDKEKAMQRKRKLELRKTKKVVKRKLNMEETSSEEDNENEWEVDDDSDNDSSLADLEIDPTSFSLENIQQGDFILVQLKGKKHSGIFVATVISRVDNNDLIIKY</sequence>
<accession>A0AAV8WQZ1</accession>
<dbReference type="Pfam" id="PF05225">
    <property type="entry name" value="HTH_psq"/>
    <property type="match status" value="1"/>
</dbReference>
<comment type="caution">
    <text evidence="4">The sequence shown here is derived from an EMBL/GenBank/DDBJ whole genome shotgun (WGS) entry which is preliminary data.</text>
</comment>
<feature type="domain" description="HTH psq-type" evidence="3">
    <location>
        <begin position="32"/>
        <end position="64"/>
    </location>
</feature>
<feature type="compositionally biased region" description="Basic and acidic residues" evidence="1">
    <location>
        <begin position="508"/>
        <end position="519"/>
    </location>
</feature>
<dbReference type="Pfam" id="PF03184">
    <property type="entry name" value="DDE_1"/>
    <property type="match status" value="1"/>
</dbReference>
<dbReference type="Gene3D" id="1.10.10.60">
    <property type="entry name" value="Homeodomain-like"/>
    <property type="match status" value="1"/>
</dbReference>
<keyword evidence="5" id="KW-1185">Reference proteome</keyword>
<evidence type="ECO:0008006" key="6">
    <source>
        <dbReference type="Google" id="ProtNLM"/>
    </source>
</evidence>
<dbReference type="InterPro" id="IPR007889">
    <property type="entry name" value="HTH_Psq"/>
</dbReference>
<gene>
    <name evidence="4" type="ORF">NQ314_018720</name>
</gene>
<dbReference type="GO" id="GO:0005634">
    <property type="term" value="C:nucleus"/>
    <property type="evidence" value="ECO:0007669"/>
    <property type="project" value="TreeGrafter"/>
</dbReference>
<reference evidence="4" key="1">
    <citation type="journal article" date="2023" name="Insect Mol. Biol.">
        <title>Genome sequencing provides insights into the evolution of gene families encoding plant cell wall-degrading enzymes in longhorned beetles.</title>
        <authorList>
            <person name="Shin N.R."/>
            <person name="Okamura Y."/>
            <person name="Kirsch R."/>
            <person name="Pauchet Y."/>
        </authorList>
    </citation>
    <scope>NUCLEOTIDE SEQUENCE</scope>
    <source>
        <strain evidence="4">RBIC_L_NR</strain>
    </source>
</reference>
<feature type="region of interest" description="Disordered" evidence="1">
    <location>
        <begin position="466"/>
        <end position="519"/>
    </location>
</feature>
<feature type="region of interest" description="Disordered" evidence="1">
    <location>
        <begin position="561"/>
        <end position="592"/>
    </location>
</feature>
<evidence type="ECO:0000259" key="2">
    <source>
        <dbReference type="Pfam" id="PF03184"/>
    </source>
</evidence>
<dbReference type="PANTHER" id="PTHR19303:SF71">
    <property type="entry name" value="ZINC FINGER PHD-TYPE DOMAIN-CONTAINING PROTEIN"/>
    <property type="match status" value="1"/>
</dbReference>
<evidence type="ECO:0000259" key="3">
    <source>
        <dbReference type="Pfam" id="PF05225"/>
    </source>
</evidence>
<dbReference type="GO" id="GO:0003677">
    <property type="term" value="F:DNA binding"/>
    <property type="evidence" value="ECO:0007669"/>
    <property type="project" value="InterPro"/>
</dbReference>
<dbReference type="Proteomes" id="UP001162156">
    <property type="component" value="Unassembled WGS sequence"/>
</dbReference>
<feature type="domain" description="DDE-1" evidence="2">
    <location>
        <begin position="232"/>
        <end position="399"/>
    </location>
</feature>
<evidence type="ECO:0000313" key="4">
    <source>
        <dbReference type="EMBL" id="KAJ8928710.1"/>
    </source>
</evidence>
<dbReference type="InterPro" id="IPR004875">
    <property type="entry name" value="DDE_SF_endonuclease_dom"/>
</dbReference>
<feature type="region of interest" description="Disordered" evidence="1">
    <location>
        <begin position="419"/>
        <end position="444"/>
    </location>
</feature>
<evidence type="ECO:0000256" key="1">
    <source>
        <dbReference type="SAM" id="MobiDB-lite"/>
    </source>
</evidence>
<feature type="compositionally biased region" description="Acidic residues" evidence="1">
    <location>
        <begin position="568"/>
        <end position="586"/>
    </location>
</feature>
<organism evidence="4 5">
    <name type="scientific">Rhamnusium bicolor</name>
    <dbReference type="NCBI Taxonomy" id="1586634"/>
    <lineage>
        <taxon>Eukaryota</taxon>
        <taxon>Metazoa</taxon>
        <taxon>Ecdysozoa</taxon>
        <taxon>Arthropoda</taxon>
        <taxon>Hexapoda</taxon>
        <taxon>Insecta</taxon>
        <taxon>Pterygota</taxon>
        <taxon>Neoptera</taxon>
        <taxon>Endopterygota</taxon>
        <taxon>Coleoptera</taxon>
        <taxon>Polyphaga</taxon>
        <taxon>Cucujiformia</taxon>
        <taxon>Chrysomeloidea</taxon>
        <taxon>Cerambycidae</taxon>
        <taxon>Lepturinae</taxon>
        <taxon>Rhagiini</taxon>
        <taxon>Rhamnusium</taxon>
    </lineage>
</organism>